<feature type="chain" id="PRO_5043848092" description="Arrowhead" evidence="25">
    <location>
        <begin position="19"/>
        <end position="552"/>
    </location>
</feature>
<evidence type="ECO:0000256" key="22">
    <source>
        <dbReference type="RuleBase" id="RU000682"/>
    </source>
</evidence>
<keyword evidence="18 20" id="KW-0539">Nucleus</keyword>
<keyword evidence="6" id="KW-0677">Repeat</keyword>
<evidence type="ECO:0000256" key="23">
    <source>
        <dbReference type="RuleBase" id="RU363034"/>
    </source>
</evidence>
<evidence type="ECO:0000256" key="16">
    <source>
        <dbReference type="ARBA" id="ARBA00023157"/>
    </source>
</evidence>
<keyword evidence="15 20" id="KW-0371">Homeobox</keyword>
<dbReference type="SUPFAM" id="SSF50494">
    <property type="entry name" value="Trypsin-like serine proteases"/>
    <property type="match status" value="1"/>
</dbReference>
<feature type="region of interest" description="Disordered" evidence="24">
    <location>
        <begin position="487"/>
        <end position="552"/>
    </location>
</feature>
<dbReference type="Gene3D" id="2.40.10.10">
    <property type="entry name" value="Trypsin-like serine proteases"/>
    <property type="match status" value="1"/>
</dbReference>
<evidence type="ECO:0000256" key="8">
    <source>
        <dbReference type="ARBA" id="ARBA00022801"/>
    </source>
</evidence>
<proteinExistence type="inferred from homology"/>
<dbReference type="Gene3D" id="1.10.10.60">
    <property type="entry name" value="Homeodomain-like"/>
    <property type="match status" value="1"/>
</dbReference>
<dbReference type="InterPro" id="IPR001356">
    <property type="entry name" value="HD"/>
</dbReference>
<evidence type="ECO:0000256" key="17">
    <source>
        <dbReference type="ARBA" id="ARBA00023163"/>
    </source>
</evidence>
<evidence type="ECO:0000256" key="14">
    <source>
        <dbReference type="ARBA" id="ARBA00023145"/>
    </source>
</evidence>
<name>A0A182FFF1_ANOAL</name>
<evidence type="ECO:0000256" key="18">
    <source>
        <dbReference type="ARBA" id="ARBA00023242"/>
    </source>
</evidence>
<dbReference type="GO" id="GO:0007586">
    <property type="term" value="P:digestion"/>
    <property type="evidence" value="ECO:0007669"/>
    <property type="project" value="UniProtKB-KW"/>
</dbReference>
<evidence type="ECO:0000256" key="6">
    <source>
        <dbReference type="ARBA" id="ARBA00022737"/>
    </source>
</evidence>
<organism evidence="26 27">
    <name type="scientific">Anopheles albimanus</name>
    <name type="common">New world malaria mosquito</name>
    <dbReference type="NCBI Taxonomy" id="7167"/>
    <lineage>
        <taxon>Eukaryota</taxon>
        <taxon>Metazoa</taxon>
        <taxon>Ecdysozoa</taxon>
        <taxon>Arthropoda</taxon>
        <taxon>Hexapoda</taxon>
        <taxon>Insecta</taxon>
        <taxon>Pterygota</taxon>
        <taxon>Neoptera</taxon>
        <taxon>Endopterygota</taxon>
        <taxon>Diptera</taxon>
        <taxon>Nematocera</taxon>
        <taxon>Culicoidea</taxon>
        <taxon>Culicidae</taxon>
        <taxon>Anophelinae</taxon>
        <taxon>Anopheles</taxon>
    </lineage>
</organism>
<keyword evidence="13 20" id="KW-0238">DNA-binding</keyword>
<evidence type="ECO:0008006" key="28">
    <source>
        <dbReference type="Google" id="ProtNLM"/>
    </source>
</evidence>
<keyword evidence="27" id="KW-1185">Reference proteome</keyword>
<keyword evidence="5 21" id="KW-0479">Metal-binding</keyword>
<keyword evidence="16" id="KW-1015">Disulfide bond</keyword>
<dbReference type="InterPro" id="IPR001254">
    <property type="entry name" value="Trypsin_dom"/>
</dbReference>
<dbReference type="PROSITE" id="PS00478">
    <property type="entry name" value="LIM_DOMAIN_1"/>
    <property type="match status" value="1"/>
</dbReference>
<evidence type="ECO:0000256" key="19">
    <source>
        <dbReference type="ARBA" id="ARBA00024195"/>
    </source>
</evidence>
<evidence type="ECO:0000256" key="3">
    <source>
        <dbReference type="ARBA" id="ARBA00022525"/>
    </source>
</evidence>
<evidence type="ECO:0000256" key="12">
    <source>
        <dbReference type="ARBA" id="ARBA00023038"/>
    </source>
</evidence>
<comment type="subcellular location">
    <subcellularLocation>
        <location evidence="1 20 22">Nucleus</location>
    </subcellularLocation>
    <subcellularLocation>
        <location evidence="2">Secreted</location>
    </subcellularLocation>
</comment>
<dbReference type="GO" id="GO:0000977">
    <property type="term" value="F:RNA polymerase II transcription regulatory region sequence-specific DNA binding"/>
    <property type="evidence" value="ECO:0007669"/>
    <property type="project" value="TreeGrafter"/>
</dbReference>
<dbReference type="PROSITE" id="PS50240">
    <property type="entry name" value="TRYPSIN_DOM"/>
    <property type="match status" value="1"/>
</dbReference>
<dbReference type="VEuPathDB" id="VectorBase:AALB005243"/>
<evidence type="ECO:0000256" key="9">
    <source>
        <dbReference type="ARBA" id="ARBA00022825"/>
    </source>
</evidence>
<dbReference type="Pfam" id="PF00412">
    <property type="entry name" value="LIM"/>
    <property type="match status" value="2"/>
</dbReference>
<reference evidence="26" key="2">
    <citation type="submission" date="2022-08" db="UniProtKB">
        <authorList>
            <consortium name="EnsemblMetazoa"/>
        </authorList>
    </citation>
    <scope>IDENTIFICATION</scope>
    <source>
        <strain evidence="26">STECLA/ALBI9_A</strain>
    </source>
</reference>
<evidence type="ECO:0000256" key="13">
    <source>
        <dbReference type="ARBA" id="ARBA00023125"/>
    </source>
</evidence>
<keyword evidence="3" id="KW-0964">Secreted</keyword>
<evidence type="ECO:0000256" key="10">
    <source>
        <dbReference type="ARBA" id="ARBA00022833"/>
    </source>
</evidence>
<dbReference type="CDD" id="cd09373">
    <property type="entry name" value="LIM1_AWH"/>
    <property type="match status" value="1"/>
</dbReference>
<protein>
    <recommendedName>
        <fullName evidence="28">Arrowhead</fullName>
    </recommendedName>
</protein>
<dbReference type="STRING" id="7167.A0A182FFF1"/>
<dbReference type="SUPFAM" id="SSF57716">
    <property type="entry name" value="Glucocorticoid receptor-like (DNA-binding domain)"/>
    <property type="match status" value="2"/>
</dbReference>
<dbReference type="VEuPathDB" id="VectorBase:AALB20_033676"/>
<dbReference type="SUPFAM" id="SSF46689">
    <property type="entry name" value="Homeodomain-like"/>
    <property type="match status" value="1"/>
</dbReference>
<dbReference type="FunFam" id="2.10.110.10:FF:000006">
    <property type="entry name" value="LIM homeobox transcription factor 1-beta"/>
    <property type="match status" value="1"/>
</dbReference>
<dbReference type="InterPro" id="IPR043504">
    <property type="entry name" value="Peptidase_S1_PA_chymotrypsin"/>
</dbReference>
<dbReference type="FunFam" id="2.10.110.10:FF:000023">
    <property type="entry name" value="LIM homeobox 6"/>
    <property type="match status" value="1"/>
</dbReference>
<dbReference type="Gene3D" id="2.10.110.10">
    <property type="entry name" value="Cysteine Rich Protein"/>
    <property type="match status" value="2"/>
</dbReference>
<dbReference type="CDD" id="cd00086">
    <property type="entry name" value="homeodomain"/>
    <property type="match status" value="1"/>
</dbReference>
<evidence type="ECO:0000256" key="2">
    <source>
        <dbReference type="ARBA" id="ARBA00004613"/>
    </source>
</evidence>
<evidence type="ECO:0000256" key="25">
    <source>
        <dbReference type="SAM" id="SignalP"/>
    </source>
</evidence>
<dbReference type="CDD" id="cd09379">
    <property type="entry name" value="LIM2_AWH"/>
    <property type="match status" value="1"/>
</dbReference>
<reference evidence="26 27" key="1">
    <citation type="journal article" date="2017" name="G3 (Bethesda)">
        <title>The Physical Genome Mapping of Anopheles albimanus Corrected Scaffold Misassemblies and Identified Interarm Rearrangements in Genus Anopheles.</title>
        <authorList>
            <person name="Artemov G.N."/>
            <person name="Peery A.N."/>
            <person name="Jiang X."/>
            <person name="Tu Z."/>
            <person name="Stegniy V.N."/>
            <person name="Sharakhova M.V."/>
            <person name="Sharakhov I.V."/>
        </authorList>
    </citation>
    <scope>NUCLEOTIDE SEQUENCE [LARGE SCALE GENOMIC DNA]</scope>
    <source>
        <strain evidence="26 27">ALBI9_A</strain>
    </source>
</reference>
<dbReference type="GO" id="GO:0016485">
    <property type="term" value="P:protein processing"/>
    <property type="evidence" value="ECO:0007669"/>
    <property type="project" value="UniProtKB-ARBA"/>
</dbReference>
<dbReference type="GO" id="GO:0046872">
    <property type="term" value="F:metal ion binding"/>
    <property type="evidence" value="ECO:0007669"/>
    <property type="project" value="UniProtKB-KW"/>
</dbReference>
<dbReference type="Pfam" id="PF00089">
    <property type="entry name" value="Trypsin"/>
    <property type="match status" value="1"/>
</dbReference>
<dbReference type="PANTHER" id="PTHR24208">
    <property type="entry name" value="LIM/HOMEOBOX PROTEIN LHX"/>
    <property type="match status" value="1"/>
</dbReference>
<dbReference type="InterPro" id="IPR001314">
    <property type="entry name" value="Peptidase_S1A"/>
</dbReference>
<sequence>MQLMYLPLVAFYVGVALGAPSEQLSGPDRRIVNGTDARIEDYPFMISLRGSIGSHSCGGSILSEFWILTAAHCVSSVTVATQTVQVGRTNISRTADDSVYKIEQVIPHPGYDSRNSYINDIALLKLARRLQFSDRVFPVRLPRSFTEITEPDDLGVTLIGWGLTASNGYAPTTLQQVDYYIVPNEQCDAIHTSKIYPSHICAAYPGGGKGQCSGDSGGPLLHHGVQVGIVSWSVKPCASAPFPGVLTKKELRSCTACGEPISDKFLLDVGGCSWHSACLRCCICHTPLDQQPSCYVRDRQIYCKPDYTKTFGTKCARCSRTISATDWVRRARDLIFHLACFACDSCGRQLSTGEQFALVDDKVLCKTHYSEMFDCGTSSDDGCEADGYQKNSKTKRVRTTFTEEQLQILQANFNIDSNPDGQDLERIASVTGLSKRVTQVWFQNSRARQKKHVQVPRDGEMNPFARHINLQLSYTFQQSNVMHSPLHLGPGATPYGPGGHFGGHHNSSNNNNNNTSNINNNHSSKSSIYSTHDSSLDELSEDSAIHCMQSEA</sequence>
<keyword evidence="8 23" id="KW-0378">Hydrolase</keyword>
<dbReference type="InterPro" id="IPR001781">
    <property type="entry name" value="Znf_LIM"/>
</dbReference>
<keyword evidence="7" id="KW-0222">Digestion</keyword>
<dbReference type="InterPro" id="IPR050453">
    <property type="entry name" value="LIM_Homeobox_TF"/>
</dbReference>
<evidence type="ECO:0000256" key="15">
    <source>
        <dbReference type="ARBA" id="ARBA00023155"/>
    </source>
</evidence>
<dbReference type="InterPro" id="IPR018114">
    <property type="entry name" value="TRYPSIN_HIS"/>
</dbReference>
<dbReference type="VEuPathDB" id="VectorBase:AALB20_032440"/>
<dbReference type="GO" id="GO:0000981">
    <property type="term" value="F:DNA-binding transcription factor activity, RNA polymerase II-specific"/>
    <property type="evidence" value="ECO:0007669"/>
    <property type="project" value="TreeGrafter"/>
</dbReference>
<evidence type="ECO:0000256" key="20">
    <source>
        <dbReference type="PROSITE-ProRule" id="PRU00108"/>
    </source>
</evidence>
<dbReference type="CDD" id="cd00190">
    <property type="entry name" value="Tryp_SPc"/>
    <property type="match status" value="1"/>
</dbReference>
<keyword evidence="11" id="KW-0805">Transcription regulation</keyword>
<dbReference type="InterPro" id="IPR009003">
    <property type="entry name" value="Peptidase_S1_PA"/>
</dbReference>
<dbReference type="SMART" id="SM00020">
    <property type="entry name" value="Tryp_SPc"/>
    <property type="match status" value="1"/>
</dbReference>
<dbReference type="SMART" id="SM00389">
    <property type="entry name" value="HOX"/>
    <property type="match status" value="1"/>
</dbReference>
<evidence type="ECO:0000256" key="4">
    <source>
        <dbReference type="ARBA" id="ARBA00022670"/>
    </source>
</evidence>
<keyword evidence="10 21" id="KW-0862">Zinc</keyword>
<dbReference type="PROSITE" id="PS50023">
    <property type="entry name" value="LIM_DOMAIN_2"/>
    <property type="match status" value="2"/>
</dbReference>
<dbReference type="PRINTS" id="PR00722">
    <property type="entry name" value="CHYMOTRYPSIN"/>
</dbReference>
<dbReference type="GO" id="GO:0005634">
    <property type="term" value="C:nucleus"/>
    <property type="evidence" value="ECO:0007669"/>
    <property type="project" value="UniProtKB-SubCell"/>
</dbReference>
<comment type="similarity">
    <text evidence="19">Belongs to the peptidase S1 family. CLIP subfamily.</text>
</comment>
<dbReference type="FunFam" id="1.10.10.60:FF:000027">
    <property type="entry name" value="LIM/homeobox protein Lhx9"/>
    <property type="match status" value="1"/>
</dbReference>
<dbReference type="GO" id="GO:0005576">
    <property type="term" value="C:extracellular region"/>
    <property type="evidence" value="ECO:0007669"/>
    <property type="project" value="UniProtKB-SubCell"/>
</dbReference>
<feature type="compositionally biased region" description="Low complexity" evidence="24">
    <location>
        <begin position="504"/>
        <end position="533"/>
    </location>
</feature>
<dbReference type="PROSITE" id="PS00134">
    <property type="entry name" value="TRYPSIN_HIS"/>
    <property type="match status" value="1"/>
</dbReference>
<dbReference type="InterPro" id="IPR033116">
    <property type="entry name" value="TRYPSIN_SER"/>
</dbReference>
<keyword evidence="25" id="KW-0732">Signal</keyword>
<dbReference type="SMART" id="SM00132">
    <property type="entry name" value="LIM"/>
    <property type="match status" value="2"/>
</dbReference>
<evidence type="ECO:0000256" key="11">
    <source>
        <dbReference type="ARBA" id="ARBA00023015"/>
    </source>
</evidence>
<dbReference type="PROSITE" id="PS00135">
    <property type="entry name" value="TRYPSIN_SER"/>
    <property type="match status" value="1"/>
</dbReference>
<dbReference type="AlphaFoldDB" id="A0A182FFF1"/>
<evidence type="ECO:0000256" key="5">
    <source>
        <dbReference type="ARBA" id="ARBA00022723"/>
    </source>
</evidence>
<dbReference type="EnsemblMetazoa" id="AALB005243-RA">
    <property type="protein sequence ID" value="AALB005243-PA"/>
    <property type="gene ID" value="AALB005243"/>
</dbReference>
<dbReference type="PANTHER" id="PTHR24208:SF127">
    <property type="entry name" value="LIM_HOMEOBOX PROTEIN AWH"/>
    <property type="match status" value="1"/>
</dbReference>
<accession>A0A182FFF1</accession>
<dbReference type="GO" id="GO:0030182">
    <property type="term" value="P:neuron differentiation"/>
    <property type="evidence" value="ECO:0007669"/>
    <property type="project" value="TreeGrafter"/>
</dbReference>
<keyword evidence="14" id="KW-0865">Zymogen</keyword>
<evidence type="ECO:0000256" key="24">
    <source>
        <dbReference type="SAM" id="MobiDB-lite"/>
    </source>
</evidence>
<evidence type="ECO:0000256" key="7">
    <source>
        <dbReference type="ARBA" id="ARBA00022757"/>
    </source>
</evidence>
<dbReference type="Proteomes" id="UP000069272">
    <property type="component" value="Chromosome 3L"/>
</dbReference>
<keyword evidence="9 23" id="KW-0720">Serine protease</keyword>
<dbReference type="PROSITE" id="PS50071">
    <property type="entry name" value="HOMEOBOX_2"/>
    <property type="match status" value="1"/>
</dbReference>
<keyword evidence="4 23" id="KW-0645">Protease</keyword>
<evidence type="ECO:0000256" key="21">
    <source>
        <dbReference type="PROSITE-ProRule" id="PRU00125"/>
    </source>
</evidence>
<feature type="DNA-binding region" description="Homeobox" evidence="20">
    <location>
        <begin position="394"/>
        <end position="453"/>
    </location>
</feature>
<dbReference type="GO" id="GO:0004252">
    <property type="term" value="F:serine-type endopeptidase activity"/>
    <property type="evidence" value="ECO:0007669"/>
    <property type="project" value="InterPro"/>
</dbReference>
<evidence type="ECO:0000313" key="26">
    <source>
        <dbReference type="EnsemblMetazoa" id="AALB005243-PA"/>
    </source>
</evidence>
<dbReference type="Pfam" id="PF00046">
    <property type="entry name" value="Homeodomain"/>
    <property type="match status" value="1"/>
</dbReference>
<dbReference type="InterPro" id="IPR009057">
    <property type="entry name" value="Homeodomain-like_sf"/>
</dbReference>
<evidence type="ECO:0000256" key="1">
    <source>
        <dbReference type="ARBA" id="ARBA00004123"/>
    </source>
</evidence>
<keyword evidence="12 21" id="KW-0440">LIM domain</keyword>
<evidence type="ECO:0000313" key="27">
    <source>
        <dbReference type="Proteomes" id="UP000069272"/>
    </source>
</evidence>
<dbReference type="FunFam" id="2.40.10.10:FF:000047">
    <property type="entry name" value="Trypsin eta"/>
    <property type="match status" value="1"/>
</dbReference>
<keyword evidence="17" id="KW-0804">Transcription</keyword>
<feature type="signal peptide" evidence="25">
    <location>
        <begin position="1"/>
        <end position="18"/>
    </location>
</feature>